<organism evidence="1">
    <name type="scientific">freshwater metagenome</name>
    <dbReference type="NCBI Taxonomy" id="449393"/>
    <lineage>
        <taxon>unclassified sequences</taxon>
        <taxon>metagenomes</taxon>
        <taxon>ecological metagenomes</taxon>
    </lineage>
</organism>
<gene>
    <name evidence="1" type="ORF">UFOPK2786_00036</name>
</gene>
<sequence>MTARPNIARQRPPQFPIRATSALLSGAVVLALLTLAVPSPAIADVGSWTRLSATAGGGYPTIANIDEPTLGRLGPDLQVVWPVQTSTSTAEYQQAIVSREGRATLRATPILTGWAELTSDPRLITVGGTQFLAFSGLRSTDSSDPFAAGAEYFLTSADGRTWELGQGSLSESTSAYADYGNDAVDSAGTPVWVGNPGTVTGIRWQSGTSPTIPSPTGAGGSFSLTGCCAYSAAAARDDSTGAVIAAFYSNSNDGAEQGVQVGQILPAPGAFSQAPGSVTTSGGSADSLSPDQRVAMVSRPGGGVLVAYKVGYPTTSRIRVWQAGTARQFDIPGSSGARRISMAAEPGGQVWVTWIAGNRVKSARLNATGVVPRSTISWAGPPQASTLWKVGTSSGSAKRLDVVITASGAGGSINVWHRQALRR</sequence>
<accession>A0A6J6S1A1</accession>
<dbReference type="EMBL" id="CAEZYW010000003">
    <property type="protein sequence ID" value="CAB4728604.1"/>
    <property type="molecule type" value="Genomic_DNA"/>
</dbReference>
<evidence type="ECO:0000313" key="1">
    <source>
        <dbReference type="EMBL" id="CAB4728604.1"/>
    </source>
</evidence>
<dbReference type="AlphaFoldDB" id="A0A6J6S1A1"/>
<name>A0A6J6S1A1_9ZZZZ</name>
<reference evidence="1" key="1">
    <citation type="submission" date="2020-05" db="EMBL/GenBank/DDBJ databases">
        <authorList>
            <person name="Chiriac C."/>
            <person name="Salcher M."/>
            <person name="Ghai R."/>
            <person name="Kavagutti S V."/>
        </authorList>
    </citation>
    <scope>NUCLEOTIDE SEQUENCE</scope>
</reference>
<protein>
    <submittedName>
        <fullName evidence="1">Unannotated protein</fullName>
    </submittedName>
</protein>
<proteinExistence type="predicted"/>